<comment type="caution">
    <text evidence="1">The sequence shown here is derived from an EMBL/GenBank/DDBJ whole genome shotgun (WGS) entry which is preliminary data.</text>
</comment>
<organism evidence="1 2">
    <name type="scientific">Edaphobacter dinghuensis</name>
    <dbReference type="NCBI Taxonomy" id="1560005"/>
    <lineage>
        <taxon>Bacteria</taxon>
        <taxon>Pseudomonadati</taxon>
        <taxon>Acidobacteriota</taxon>
        <taxon>Terriglobia</taxon>
        <taxon>Terriglobales</taxon>
        <taxon>Acidobacteriaceae</taxon>
        <taxon>Edaphobacter</taxon>
    </lineage>
</organism>
<proteinExistence type="predicted"/>
<dbReference type="InterPro" id="IPR038573">
    <property type="entry name" value="BrnT_sf"/>
</dbReference>
<dbReference type="Pfam" id="PF04365">
    <property type="entry name" value="BrnT_toxin"/>
    <property type="match status" value="1"/>
</dbReference>
<reference evidence="1" key="2">
    <citation type="submission" date="2020-09" db="EMBL/GenBank/DDBJ databases">
        <authorList>
            <person name="Sun Q."/>
            <person name="Zhou Y."/>
        </authorList>
    </citation>
    <scope>NUCLEOTIDE SEQUENCE</scope>
    <source>
        <strain evidence="1">CGMCC 1.12997</strain>
    </source>
</reference>
<dbReference type="EMBL" id="BMGT01000004">
    <property type="protein sequence ID" value="GGG88393.1"/>
    <property type="molecule type" value="Genomic_DNA"/>
</dbReference>
<dbReference type="InterPro" id="IPR007460">
    <property type="entry name" value="BrnT_toxin"/>
</dbReference>
<dbReference type="RefSeq" id="WP_188555577.1">
    <property type="nucleotide sequence ID" value="NZ_BMGT01000004.1"/>
</dbReference>
<accession>A0A917HT62</accession>
<protein>
    <recommendedName>
        <fullName evidence="3">BrnT family toxin</fullName>
    </recommendedName>
</protein>
<sequence length="99" mass="11310">MDVIYLHRGLRFVWNAEKARTNSVKHAVTFEEACEVFFDPLYLSVDATEGDEMREAAIGVTIARRLLVVVHLVVEGNSIRIISARTATSQERRQYEDDI</sequence>
<reference evidence="1" key="1">
    <citation type="journal article" date="2014" name="Int. J. Syst. Evol. Microbiol.">
        <title>Complete genome sequence of Corynebacterium casei LMG S-19264T (=DSM 44701T), isolated from a smear-ripened cheese.</title>
        <authorList>
            <consortium name="US DOE Joint Genome Institute (JGI-PGF)"/>
            <person name="Walter F."/>
            <person name="Albersmeier A."/>
            <person name="Kalinowski J."/>
            <person name="Ruckert C."/>
        </authorList>
    </citation>
    <scope>NUCLEOTIDE SEQUENCE</scope>
    <source>
        <strain evidence="1">CGMCC 1.12997</strain>
    </source>
</reference>
<keyword evidence="2" id="KW-1185">Reference proteome</keyword>
<dbReference type="Gene3D" id="3.10.450.530">
    <property type="entry name" value="Ribonuclease toxin, BrnT, of type II toxin-antitoxin system"/>
    <property type="match status" value="1"/>
</dbReference>
<evidence type="ECO:0008006" key="3">
    <source>
        <dbReference type="Google" id="ProtNLM"/>
    </source>
</evidence>
<evidence type="ECO:0000313" key="2">
    <source>
        <dbReference type="Proteomes" id="UP000647241"/>
    </source>
</evidence>
<name>A0A917HT62_9BACT</name>
<dbReference type="AlphaFoldDB" id="A0A917HT62"/>
<dbReference type="Proteomes" id="UP000647241">
    <property type="component" value="Unassembled WGS sequence"/>
</dbReference>
<gene>
    <name evidence="1" type="ORF">GCM10011585_35560</name>
</gene>
<evidence type="ECO:0000313" key="1">
    <source>
        <dbReference type="EMBL" id="GGG88393.1"/>
    </source>
</evidence>